<gene>
    <name evidence="1" type="ORF">LCGC14_1273810</name>
</gene>
<protein>
    <submittedName>
        <fullName evidence="1">Uncharacterized protein</fullName>
    </submittedName>
</protein>
<proteinExistence type="predicted"/>
<dbReference type="EMBL" id="LAZR01007176">
    <property type="protein sequence ID" value="KKM86948.1"/>
    <property type="molecule type" value="Genomic_DNA"/>
</dbReference>
<sequence length="92" mass="10372">MENKWPCDDPTCVWCTCSLPMRHPYYGPPVLMTTICICADSKVYNLGNKEFPPSPPVKGGVMIISEPKYKVIDAYTCTQEKADKLKAKTKKK</sequence>
<name>A0A0F9KZ07_9ZZZZ</name>
<comment type="caution">
    <text evidence="1">The sequence shown here is derived from an EMBL/GenBank/DDBJ whole genome shotgun (WGS) entry which is preliminary data.</text>
</comment>
<evidence type="ECO:0000313" key="1">
    <source>
        <dbReference type="EMBL" id="KKM86948.1"/>
    </source>
</evidence>
<accession>A0A0F9KZ07</accession>
<dbReference type="AlphaFoldDB" id="A0A0F9KZ07"/>
<organism evidence="1">
    <name type="scientific">marine sediment metagenome</name>
    <dbReference type="NCBI Taxonomy" id="412755"/>
    <lineage>
        <taxon>unclassified sequences</taxon>
        <taxon>metagenomes</taxon>
        <taxon>ecological metagenomes</taxon>
    </lineage>
</organism>
<reference evidence="1" key="1">
    <citation type="journal article" date="2015" name="Nature">
        <title>Complex archaea that bridge the gap between prokaryotes and eukaryotes.</title>
        <authorList>
            <person name="Spang A."/>
            <person name="Saw J.H."/>
            <person name="Jorgensen S.L."/>
            <person name="Zaremba-Niedzwiedzka K."/>
            <person name="Martijn J."/>
            <person name="Lind A.E."/>
            <person name="van Eijk R."/>
            <person name="Schleper C."/>
            <person name="Guy L."/>
            <person name="Ettema T.J."/>
        </authorList>
    </citation>
    <scope>NUCLEOTIDE SEQUENCE</scope>
</reference>